<sequence>MVWINIVQSFYLHQANALSSAMDERKKSLQESQKPRLKSQRKSTHSRRMSANQKERRRTQNINIAFAELRRCIPNVPQDTKLSKIRTLRLATSYIGYLQEVLQAETHRDAPSPISKNTRTVNLHSSGNYKATIFAVK</sequence>
<evidence type="ECO:0000256" key="4">
    <source>
        <dbReference type="ARBA" id="ARBA00023163"/>
    </source>
</evidence>
<evidence type="ECO:0000256" key="2">
    <source>
        <dbReference type="ARBA" id="ARBA00023015"/>
    </source>
</evidence>
<comment type="caution">
    <text evidence="7">The sequence shown here is derived from an EMBL/GenBank/DDBJ whole genome shotgun (WGS) entry which is preliminary data.</text>
</comment>
<dbReference type="Gene3D" id="4.10.280.10">
    <property type="entry name" value="Helix-loop-helix DNA-binding domain"/>
    <property type="match status" value="1"/>
</dbReference>
<protein>
    <submittedName>
        <fullName evidence="7">Dhand, partial</fullName>
    </submittedName>
</protein>
<dbReference type="GO" id="GO:0005634">
    <property type="term" value="C:nucleus"/>
    <property type="evidence" value="ECO:0007669"/>
    <property type="project" value="UniProtKB-SubCell"/>
</dbReference>
<feature type="region of interest" description="Disordered" evidence="6">
    <location>
        <begin position="23"/>
        <end position="59"/>
    </location>
</feature>
<dbReference type="EMBL" id="CACRXK020017092">
    <property type="protein sequence ID" value="CAB4030725.1"/>
    <property type="molecule type" value="Genomic_DNA"/>
</dbReference>
<dbReference type="GO" id="GO:0046983">
    <property type="term" value="F:protein dimerization activity"/>
    <property type="evidence" value="ECO:0007669"/>
    <property type="project" value="InterPro"/>
</dbReference>
<dbReference type="InterPro" id="IPR011598">
    <property type="entry name" value="bHLH_dom"/>
</dbReference>
<evidence type="ECO:0000256" key="3">
    <source>
        <dbReference type="ARBA" id="ARBA00023125"/>
    </source>
</evidence>
<dbReference type="PANTHER" id="PTHR23349">
    <property type="entry name" value="BASIC HELIX-LOOP-HELIX TRANSCRIPTION FACTOR, TWIST"/>
    <property type="match status" value="1"/>
</dbReference>
<dbReference type="GO" id="GO:0000981">
    <property type="term" value="F:DNA-binding transcription factor activity, RNA polymerase II-specific"/>
    <property type="evidence" value="ECO:0007669"/>
    <property type="project" value="TreeGrafter"/>
</dbReference>
<dbReference type="InterPro" id="IPR050283">
    <property type="entry name" value="E-box_TF_Regulators"/>
</dbReference>
<dbReference type="GO" id="GO:0032502">
    <property type="term" value="P:developmental process"/>
    <property type="evidence" value="ECO:0007669"/>
    <property type="project" value="TreeGrafter"/>
</dbReference>
<keyword evidence="3" id="KW-0238">DNA-binding</keyword>
<organism evidence="7 8">
    <name type="scientific">Paramuricea clavata</name>
    <name type="common">Red gorgonian</name>
    <name type="synonym">Violescent sea-whip</name>
    <dbReference type="NCBI Taxonomy" id="317549"/>
    <lineage>
        <taxon>Eukaryota</taxon>
        <taxon>Metazoa</taxon>
        <taxon>Cnidaria</taxon>
        <taxon>Anthozoa</taxon>
        <taxon>Octocorallia</taxon>
        <taxon>Malacalcyonacea</taxon>
        <taxon>Plexauridae</taxon>
        <taxon>Paramuricea</taxon>
    </lineage>
</organism>
<dbReference type="Pfam" id="PF00010">
    <property type="entry name" value="HLH"/>
    <property type="match status" value="1"/>
</dbReference>
<feature type="compositionally biased region" description="Basic residues" evidence="6">
    <location>
        <begin position="35"/>
        <end position="48"/>
    </location>
</feature>
<reference evidence="7" key="1">
    <citation type="submission" date="2020-04" db="EMBL/GenBank/DDBJ databases">
        <authorList>
            <person name="Alioto T."/>
            <person name="Alioto T."/>
            <person name="Gomez Garrido J."/>
        </authorList>
    </citation>
    <scope>NUCLEOTIDE SEQUENCE</scope>
    <source>
        <strain evidence="7">A484AB</strain>
    </source>
</reference>
<keyword evidence="5" id="KW-0539">Nucleus</keyword>
<evidence type="ECO:0000313" key="8">
    <source>
        <dbReference type="Proteomes" id="UP001152795"/>
    </source>
</evidence>
<dbReference type="PANTHER" id="PTHR23349:SF68">
    <property type="entry name" value="FI14601P"/>
    <property type="match status" value="1"/>
</dbReference>
<accession>A0A7D9LDL4</accession>
<dbReference type="SMART" id="SM00353">
    <property type="entry name" value="HLH"/>
    <property type="match status" value="1"/>
</dbReference>
<dbReference type="AlphaFoldDB" id="A0A7D9LDL4"/>
<keyword evidence="2" id="KW-0805">Transcription regulation</keyword>
<dbReference type="SUPFAM" id="SSF47459">
    <property type="entry name" value="HLH, helix-loop-helix DNA-binding domain"/>
    <property type="match status" value="1"/>
</dbReference>
<evidence type="ECO:0000256" key="5">
    <source>
        <dbReference type="ARBA" id="ARBA00023242"/>
    </source>
</evidence>
<keyword evidence="8" id="KW-1185">Reference proteome</keyword>
<comment type="subcellular location">
    <subcellularLocation>
        <location evidence="1">Nucleus</location>
    </subcellularLocation>
</comment>
<dbReference type="GO" id="GO:0000977">
    <property type="term" value="F:RNA polymerase II transcription regulatory region sequence-specific DNA binding"/>
    <property type="evidence" value="ECO:0007669"/>
    <property type="project" value="TreeGrafter"/>
</dbReference>
<gene>
    <name evidence="7" type="ORF">PACLA_8A078737</name>
</gene>
<evidence type="ECO:0000313" key="7">
    <source>
        <dbReference type="EMBL" id="CAB4030725.1"/>
    </source>
</evidence>
<feature type="non-terminal residue" evidence="7">
    <location>
        <position position="137"/>
    </location>
</feature>
<dbReference type="CDD" id="cd11466">
    <property type="entry name" value="bHLH_TS_HAND"/>
    <property type="match status" value="1"/>
</dbReference>
<dbReference type="Proteomes" id="UP001152795">
    <property type="component" value="Unassembled WGS sequence"/>
</dbReference>
<dbReference type="InterPro" id="IPR036638">
    <property type="entry name" value="HLH_DNA-bd_sf"/>
</dbReference>
<dbReference type="FunFam" id="4.10.280.10:FF:000010">
    <property type="entry name" value="Scleraxis bHLH transcription factor"/>
    <property type="match status" value="1"/>
</dbReference>
<dbReference type="PROSITE" id="PS50888">
    <property type="entry name" value="BHLH"/>
    <property type="match status" value="1"/>
</dbReference>
<evidence type="ECO:0000256" key="6">
    <source>
        <dbReference type="SAM" id="MobiDB-lite"/>
    </source>
</evidence>
<keyword evidence="4" id="KW-0804">Transcription</keyword>
<proteinExistence type="predicted"/>
<name>A0A7D9LDL4_PARCT</name>
<evidence type="ECO:0000256" key="1">
    <source>
        <dbReference type="ARBA" id="ARBA00004123"/>
    </source>
</evidence>
<dbReference type="OrthoDB" id="10063436at2759"/>